<protein>
    <recommendedName>
        <fullName evidence="8">Probable cytosol aminopeptidase</fullName>
        <ecNumber evidence="8">3.4.11.1</ecNumber>
    </recommendedName>
    <alternativeName>
        <fullName evidence="8">Leucine aminopeptidase</fullName>
        <shortName evidence="8">LAP</shortName>
        <ecNumber evidence="8">3.4.11.10</ecNumber>
    </alternativeName>
    <alternativeName>
        <fullName evidence="8">Leucyl aminopeptidase</fullName>
    </alternativeName>
</protein>
<dbReference type="Pfam" id="PF00883">
    <property type="entry name" value="Peptidase_M17"/>
    <property type="match status" value="1"/>
</dbReference>
<dbReference type="Proteomes" id="UP000598297">
    <property type="component" value="Unassembled WGS sequence"/>
</dbReference>
<dbReference type="InterPro" id="IPR043472">
    <property type="entry name" value="Macro_dom-like"/>
</dbReference>
<evidence type="ECO:0000256" key="3">
    <source>
        <dbReference type="ARBA" id="ARBA00009528"/>
    </source>
</evidence>
<evidence type="ECO:0000256" key="4">
    <source>
        <dbReference type="ARBA" id="ARBA00022438"/>
    </source>
</evidence>
<feature type="binding site" evidence="8">
    <location>
        <position position="350"/>
    </location>
    <ligand>
        <name>Mn(2+)</name>
        <dbReference type="ChEBI" id="CHEBI:29035"/>
        <label>2</label>
    </ligand>
</feature>
<feature type="active site" evidence="8">
    <location>
        <position position="278"/>
    </location>
</feature>
<dbReference type="OrthoDB" id="9809354at2"/>
<dbReference type="SUPFAM" id="SSF52949">
    <property type="entry name" value="Macro domain-like"/>
    <property type="match status" value="1"/>
</dbReference>
<dbReference type="InterPro" id="IPR008283">
    <property type="entry name" value="Peptidase_M17_N"/>
</dbReference>
<keyword evidence="8" id="KW-0479">Metal-binding</keyword>
<dbReference type="PANTHER" id="PTHR11963">
    <property type="entry name" value="LEUCINE AMINOPEPTIDASE-RELATED"/>
    <property type="match status" value="1"/>
</dbReference>
<dbReference type="PANTHER" id="PTHR11963:SF23">
    <property type="entry name" value="CYTOSOL AMINOPEPTIDASE"/>
    <property type="match status" value="1"/>
</dbReference>
<evidence type="ECO:0000259" key="9">
    <source>
        <dbReference type="PROSITE" id="PS00631"/>
    </source>
</evidence>
<evidence type="ECO:0000256" key="2">
    <source>
        <dbReference type="ARBA" id="ARBA00000967"/>
    </source>
</evidence>
<dbReference type="PROSITE" id="PS00631">
    <property type="entry name" value="CYTOSOL_AP"/>
    <property type="match status" value="1"/>
</dbReference>
<feature type="binding site" evidence="8">
    <location>
        <position position="350"/>
    </location>
    <ligand>
        <name>Mn(2+)</name>
        <dbReference type="ChEBI" id="CHEBI:29035"/>
        <label>1</label>
    </ligand>
</feature>
<dbReference type="GO" id="GO:0030145">
    <property type="term" value="F:manganese ion binding"/>
    <property type="evidence" value="ECO:0007669"/>
    <property type="project" value="UniProtKB-UniRule"/>
</dbReference>
<evidence type="ECO:0000256" key="1">
    <source>
        <dbReference type="ARBA" id="ARBA00000135"/>
    </source>
</evidence>
<feature type="binding site" evidence="8">
    <location>
        <position position="348"/>
    </location>
    <ligand>
        <name>Mn(2+)</name>
        <dbReference type="ChEBI" id="CHEBI:29035"/>
        <label>1</label>
    </ligand>
</feature>
<comment type="subcellular location">
    <subcellularLocation>
        <location evidence="8">Cytoplasm</location>
    </subcellularLocation>
</comment>
<dbReference type="PRINTS" id="PR00481">
    <property type="entry name" value="LAMNOPPTDASE"/>
</dbReference>
<keyword evidence="6 8" id="KW-0378">Hydrolase</keyword>
<feature type="binding site" evidence="8">
    <location>
        <position position="271"/>
    </location>
    <ligand>
        <name>Mn(2+)</name>
        <dbReference type="ChEBI" id="CHEBI:29035"/>
        <label>2</label>
    </ligand>
</feature>
<evidence type="ECO:0000313" key="11">
    <source>
        <dbReference type="Proteomes" id="UP000598297"/>
    </source>
</evidence>
<comment type="function">
    <text evidence="7 8">Presumably involved in the processing and regular turnover of intracellular proteins. Catalyzes the removal of unsubstituted N-terminal amino acids from various peptides.</text>
</comment>
<keyword evidence="4 8" id="KW-0031">Aminopeptidase</keyword>
<dbReference type="InterPro" id="IPR023042">
    <property type="entry name" value="Peptidase_M17_leu_NH2_pept"/>
</dbReference>
<dbReference type="EC" id="3.4.11.10" evidence="8"/>
<sequence>MTALTLKPAAAAGQRADVIVVGVAKGAKGPVVASGAEVVDKAFGGKLAAVLEALGASGGEGETTKLPAADGLKAPVVLAVGLGGVPEKDEAYDGDALRRAAGAAARVLTGTTKAVFALPADGPDAVAAIAEGAALGGYSFDAYKENGDDDAKGPLAEAVLAVEKPRDKATKAALERATAVAEEVNRSRDLVNTPPNDLTPEAFAAVASAAAKEHGIKVQVLDEKALAKGGFGGILGVGAGSDAPPRLVKLAYSHPKAKKSLAFVGKGITYDSGGISLKPAGHNETMKCDMAGAAAVFAAVVAAARLGLEVNVTGWLALAENMPSGGATRPGDVLRMYSGKTVEVLNTDAEGRLVLADALWKASEAKPDAIVDVATLTGAMVLALGKRTFGIMANDDAFRTSIHEIAEEVGEPSWPMPLPADLKKGMDSPTADIANMGERMGGGLVAGLFLQEFVGEGITWAHLDIAGPAFNEGGPFGYTPKGGTGSAVRTLVRLAERTAAGDLG</sequence>
<dbReference type="RefSeq" id="WP_161704823.1">
    <property type="nucleotide sequence ID" value="NZ_JAAAHS010000458.1"/>
</dbReference>
<accession>A0A964XP90</accession>
<gene>
    <name evidence="8" type="primary">pepA</name>
    <name evidence="10" type="ORF">GUY60_33635</name>
</gene>
<keyword evidence="5 8" id="KW-0645">Protease</keyword>
<evidence type="ECO:0000256" key="7">
    <source>
        <dbReference type="ARBA" id="ARBA00049972"/>
    </source>
</evidence>
<keyword evidence="8" id="KW-0464">Manganese</keyword>
<evidence type="ECO:0000256" key="8">
    <source>
        <dbReference type="HAMAP-Rule" id="MF_00181"/>
    </source>
</evidence>
<reference evidence="10" key="1">
    <citation type="submission" date="2020-01" db="EMBL/GenBank/DDBJ databases">
        <title>Whole-genome analyses of novel actinobacteria.</title>
        <authorList>
            <person name="Sahin N."/>
        </authorList>
    </citation>
    <scope>NUCLEOTIDE SEQUENCE</scope>
    <source>
        <strain evidence="10">YC537</strain>
    </source>
</reference>
<dbReference type="GO" id="GO:0070006">
    <property type="term" value="F:metalloaminopeptidase activity"/>
    <property type="evidence" value="ECO:0007669"/>
    <property type="project" value="InterPro"/>
</dbReference>
<dbReference type="Gene3D" id="3.40.220.10">
    <property type="entry name" value="Leucine Aminopeptidase, subunit E, domain 1"/>
    <property type="match status" value="1"/>
</dbReference>
<dbReference type="Gene3D" id="3.40.630.10">
    <property type="entry name" value="Zn peptidases"/>
    <property type="match status" value="1"/>
</dbReference>
<feature type="binding site" evidence="8">
    <location>
        <position position="266"/>
    </location>
    <ligand>
        <name>Mn(2+)</name>
        <dbReference type="ChEBI" id="CHEBI:29035"/>
        <label>2</label>
    </ligand>
</feature>
<dbReference type="GO" id="GO:0005737">
    <property type="term" value="C:cytoplasm"/>
    <property type="evidence" value="ECO:0007669"/>
    <property type="project" value="UniProtKB-SubCell"/>
</dbReference>
<organism evidence="10 11">
    <name type="scientific">Streptomyces boluensis</name>
    <dbReference type="NCBI Taxonomy" id="1775135"/>
    <lineage>
        <taxon>Bacteria</taxon>
        <taxon>Bacillati</taxon>
        <taxon>Actinomycetota</taxon>
        <taxon>Actinomycetes</taxon>
        <taxon>Kitasatosporales</taxon>
        <taxon>Streptomycetaceae</taxon>
        <taxon>Streptomyces</taxon>
    </lineage>
</organism>
<dbReference type="InterPro" id="IPR000819">
    <property type="entry name" value="Peptidase_M17_C"/>
</dbReference>
<feature type="domain" description="Cytosol aminopeptidase" evidence="9">
    <location>
        <begin position="346"/>
        <end position="353"/>
    </location>
</feature>
<evidence type="ECO:0000256" key="5">
    <source>
        <dbReference type="ARBA" id="ARBA00022670"/>
    </source>
</evidence>
<dbReference type="GO" id="GO:0006508">
    <property type="term" value="P:proteolysis"/>
    <property type="evidence" value="ECO:0007669"/>
    <property type="project" value="UniProtKB-KW"/>
</dbReference>
<evidence type="ECO:0000313" key="10">
    <source>
        <dbReference type="EMBL" id="NBE56290.1"/>
    </source>
</evidence>
<dbReference type="AlphaFoldDB" id="A0A964XP90"/>
<feature type="binding site" evidence="8">
    <location>
        <position position="289"/>
    </location>
    <ligand>
        <name>Mn(2+)</name>
        <dbReference type="ChEBI" id="CHEBI:29035"/>
        <label>2</label>
    </ligand>
</feature>
<feature type="binding site" evidence="8">
    <location>
        <position position="271"/>
    </location>
    <ligand>
        <name>Mn(2+)</name>
        <dbReference type="ChEBI" id="CHEBI:29035"/>
        <label>1</label>
    </ligand>
</feature>
<name>A0A964XP90_9ACTN</name>
<dbReference type="SUPFAM" id="SSF53187">
    <property type="entry name" value="Zn-dependent exopeptidases"/>
    <property type="match status" value="1"/>
</dbReference>
<dbReference type="HAMAP" id="MF_00181">
    <property type="entry name" value="Cytosol_peptidase_M17"/>
    <property type="match status" value="1"/>
</dbReference>
<comment type="caution">
    <text evidence="10">The sequence shown here is derived from an EMBL/GenBank/DDBJ whole genome shotgun (WGS) entry which is preliminary data.</text>
</comment>
<dbReference type="InterPro" id="IPR011356">
    <property type="entry name" value="Leucine_aapep/pepB"/>
</dbReference>
<proteinExistence type="inferred from homology"/>
<keyword evidence="11" id="KW-1185">Reference proteome</keyword>
<dbReference type="NCBIfam" id="NF002073">
    <property type="entry name" value="PRK00913.1-2"/>
    <property type="match status" value="1"/>
</dbReference>
<dbReference type="EMBL" id="JAAAHS010000458">
    <property type="protein sequence ID" value="NBE56290.1"/>
    <property type="molecule type" value="Genomic_DNA"/>
</dbReference>
<comment type="catalytic activity">
    <reaction evidence="2 8">
        <text>Release of an N-terminal amino acid, preferentially leucine, but not glutamic or aspartic acids.</text>
        <dbReference type="EC" id="3.4.11.10"/>
    </reaction>
</comment>
<comment type="catalytic activity">
    <reaction evidence="1 8">
        <text>Release of an N-terminal amino acid, Xaa-|-Yaa-, in which Xaa is preferably Leu, but may be other amino acids including Pro although not Arg or Lys, and Yaa may be Pro. Amino acid amides and methyl esters are also readily hydrolyzed, but rates on arylamides are exceedingly low.</text>
        <dbReference type="EC" id="3.4.11.1"/>
    </reaction>
</comment>
<dbReference type="EC" id="3.4.11.1" evidence="8"/>
<dbReference type="Pfam" id="PF02789">
    <property type="entry name" value="Peptidase_M17_N"/>
    <property type="match status" value="1"/>
</dbReference>
<keyword evidence="8" id="KW-0963">Cytoplasm</keyword>
<feature type="active site" evidence="8">
    <location>
        <position position="352"/>
    </location>
</feature>
<dbReference type="CDD" id="cd00433">
    <property type="entry name" value="Peptidase_M17"/>
    <property type="match status" value="1"/>
</dbReference>
<comment type="similarity">
    <text evidence="3 8">Belongs to the peptidase M17 family.</text>
</comment>
<comment type="cofactor">
    <cofactor evidence="8">
        <name>Mn(2+)</name>
        <dbReference type="ChEBI" id="CHEBI:29035"/>
    </cofactor>
    <text evidence="8">Binds 2 manganese ions per subunit.</text>
</comment>
<evidence type="ECO:0000256" key="6">
    <source>
        <dbReference type="ARBA" id="ARBA00022801"/>
    </source>
</evidence>